<evidence type="ECO:0000256" key="4">
    <source>
        <dbReference type="ARBA" id="ARBA00023004"/>
    </source>
</evidence>
<keyword evidence="2" id="KW-0949">S-adenosyl-L-methionine</keyword>
<dbReference type="Gene3D" id="3.40.50.280">
    <property type="entry name" value="Cobalamin-binding domain"/>
    <property type="match status" value="1"/>
</dbReference>
<dbReference type="Pfam" id="PF04055">
    <property type="entry name" value="Radical_SAM"/>
    <property type="match status" value="1"/>
</dbReference>
<dbReference type="InterPro" id="IPR051198">
    <property type="entry name" value="BchE-like"/>
</dbReference>
<evidence type="ECO:0000256" key="5">
    <source>
        <dbReference type="ARBA" id="ARBA00023014"/>
    </source>
</evidence>
<gene>
    <name evidence="7" type="ORF">AU255_15590</name>
</gene>
<evidence type="ECO:0000256" key="2">
    <source>
        <dbReference type="ARBA" id="ARBA00022691"/>
    </source>
</evidence>
<dbReference type="GO" id="GO:0031419">
    <property type="term" value="F:cobalamin binding"/>
    <property type="evidence" value="ECO:0007669"/>
    <property type="project" value="InterPro"/>
</dbReference>
<dbReference type="AlphaFoldDB" id="A0A1V8M283"/>
<dbReference type="GO" id="GO:0005829">
    <property type="term" value="C:cytosol"/>
    <property type="evidence" value="ECO:0007669"/>
    <property type="project" value="TreeGrafter"/>
</dbReference>
<dbReference type="OrthoDB" id="9777636at2"/>
<evidence type="ECO:0000259" key="6">
    <source>
        <dbReference type="PROSITE" id="PS51332"/>
    </source>
</evidence>
<dbReference type="PROSITE" id="PS51332">
    <property type="entry name" value="B12_BINDING"/>
    <property type="match status" value="1"/>
</dbReference>
<dbReference type="GO" id="GO:0003824">
    <property type="term" value="F:catalytic activity"/>
    <property type="evidence" value="ECO:0007669"/>
    <property type="project" value="InterPro"/>
</dbReference>
<dbReference type="SFLD" id="SFLDG01082">
    <property type="entry name" value="B12-binding_domain_containing"/>
    <property type="match status" value="1"/>
</dbReference>
<dbReference type="PANTHER" id="PTHR43409:SF7">
    <property type="entry name" value="BLL1977 PROTEIN"/>
    <property type="match status" value="1"/>
</dbReference>
<dbReference type="InterPro" id="IPR036724">
    <property type="entry name" value="Cobalamin-bd_sf"/>
</dbReference>
<evidence type="ECO:0000313" key="7">
    <source>
        <dbReference type="EMBL" id="OQK15642.1"/>
    </source>
</evidence>
<keyword evidence="5" id="KW-0411">Iron-sulfur</keyword>
<evidence type="ECO:0000256" key="3">
    <source>
        <dbReference type="ARBA" id="ARBA00022723"/>
    </source>
</evidence>
<sequence>MKVLLITPPMTQLNTPYPATAYLTGFLKLHGYDAVQRDLAIDLILNILSRSGLESLFNQIETNYADIDDEDLPDSIYHFLANYADYYQCIDAVIRFLQGKDPSLALRIASRRFLPEGPQFESLYQMEELNSEVLAQAFGSLGIQDKAKYLATLFINDIAAVIKDGVDPHFEVSRYAERLAASNPRFDDLYAALHPSEPSYTETIIAQFMQQYIAAENPDVLGISVPFPGNMLGALQAARYCKEYAPHIKITLGGGFVNTELRTLKDSRLFEYIDYVCLDDGERPLLTLLENIQAQSSELYRTYTIEAGRVVFKTSKNLHDIAQKDVGTPDYSGLPIDKYLSLCEMLNPMHRIWSDGRWNKITLAHGCYWAKCSFCDISLDYIGHYDDAGADITIQRIKTMIAATGQTGFHLVDEAAPPKALFALATKLIEQNIVITWWGNIRFEKTFTAEKCQLLADSGCIAISGGLEVASDRLLDLMQKGVSVAQVARITKAFADAGVLVHAYLMYGFPSQTEQETVDALEYVRQLMRHGCIQSAYWHRFAATIHSPVGLNPGAYGIELIANENVLFAENDIDYIDSVETDHEMLGLGLKKALYNYMHNTGFEYPVSFWFEQPVSETGIAGNYIDRCLY</sequence>
<dbReference type="PANTHER" id="PTHR43409">
    <property type="entry name" value="ANAEROBIC MAGNESIUM-PROTOPORPHYRIN IX MONOMETHYL ESTER CYCLASE-RELATED"/>
    <property type="match status" value="1"/>
</dbReference>
<dbReference type="InterPro" id="IPR058240">
    <property type="entry name" value="rSAM_sf"/>
</dbReference>
<dbReference type="InterPro" id="IPR006158">
    <property type="entry name" value="Cobalamin-bd"/>
</dbReference>
<dbReference type="SFLD" id="SFLDS00029">
    <property type="entry name" value="Radical_SAM"/>
    <property type="match status" value="1"/>
</dbReference>
<evidence type="ECO:0000256" key="1">
    <source>
        <dbReference type="ARBA" id="ARBA00001966"/>
    </source>
</evidence>
<dbReference type="SUPFAM" id="SSF52242">
    <property type="entry name" value="Cobalamin (vitamin B12)-binding domain"/>
    <property type="match status" value="1"/>
</dbReference>
<comment type="cofactor">
    <cofactor evidence="1">
        <name>[4Fe-4S] cluster</name>
        <dbReference type="ChEBI" id="CHEBI:49883"/>
    </cofactor>
</comment>
<keyword evidence="4" id="KW-0408">Iron</keyword>
<feature type="domain" description="B12-binding" evidence="6">
    <location>
        <begin position="156"/>
        <end position="299"/>
    </location>
</feature>
<dbReference type="GO" id="GO:0051536">
    <property type="term" value="F:iron-sulfur cluster binding"/>
    <property type="evidence" value="ECO:0007669"/>
    <property type="project" value="UniProtKB-KW"/>
</dbReference>
<name>A0A1V8M283_9GAMM</name>
<accession>A0A1V8M283</accession>
<dbReference type="SMART" id="SM00729">
    <property type="entry name" value="Elp3"/>
    <property type="match status" value="1"/>
</dbReference>
<dbReference type="EMBL" id="LPUF01000003">
    <property type="protein sequence ID" value="OQK15642.1"/>
    <property type="molecule type" value="Genomic_DNA"/>
</dbReference>
<organism evidence="7 8">
    <name type="scientific">Methyloprofundus sedimenti</name>
    <dbReference type="NCBI Taxonomy" id="1420851"/>
    <lineage>
        <taxon>Bacteria</taxon>
        <taxon>Pseudomonadati</taxon>
        <taxon>Pseudomonadota</taxon>
        <taxon>Gammaproteobacteria</taxon>
        <taxon>Methylococcales</taxon>
        <taxon>Methylococcaceae</taxon>
        <taxon>Methyloprofundus</taxon>
    </lineage>
</organism>
<reference evidence="7 8" key="1">
    <citation type="submission" date="2015-12" db="EMBL/GenBank/DDBJ databases">
        <authorList>
            <person name="Shamseldin A."/>
            <person name="Moawad H."/>
            <person name="Abd El-Rahim W.M."/>
            <person name="Sadowsky M.J."/>
        </authorList>
    </citation>
    <scope>NUCLEOTIDE SEQUENCE [LARGE SCALE GENOMIC DNA]</scope>
    <source>
        <strain evidence="7 8">WF1</strain>
    </source>
</reference>
<dbReference type="Proteomes" id="UP000191980">
    <property type="component" value="Unassembled WGS sequence"/>
</dbReference>
<dbReference type="Gene3D" id="3.80.30.20">
    <property type="entry name" value="tm_1862 like domain"/>
    <property type="match status" value="1"/>
</dbReference>
<protein>
    <submittedName>
        <fullName evidence="7">Radical SAM protein</fullName>
    </submittedName>
</protein>
<keyword evidence="8" id="KW-1185">Reference proteome</keyword>
<proteinExistence type="predicted"/>
<evidence type="ECO:0000313" key="8">
    <source>
        <dbReference type="Proteomes" id="UP000191980"/>
    </source>
</evidence>
<dbReference type="SUPFAM" id="SSF102114">
    <property type="entry name" value="Radical SAM enzymes"/>
    <property type="match status" value="1"/>
</dbReference>
<dbReference type="Pfam" id="PF02310">
    <property type="entry name" value="B12-binding"/>
    <property type="match status" value="1"/>
</dbReference>
<dbReference type="InterPro" id="IPR023404">
    <property type="entry name" value="rSAM_horseshoe"/>
</dbReference>
<keyword evidence="3" id="KW-0479">Metal-binding</keyword>
<dbReference type="GO" id="GO:0046872">
    <property type="term" value="F:metal ion binding"/>
    <property type="evidence" value="ECO:0007669"/>
    <property type="project" value="UniProtKB-KW"/>
</dbReference>
<dbReference type="InterPro" id="IPR007197">
    <property type="entry name" value="rSAM"/>
</dbReference>
<comment type="caution">
    <text evidence="7">The sequence shown here is derived from an EMBL/GenBank/DDBJ whole genome shotgun (WGS) entry which is preliminary data.</text>
</comment>
<dbReference type="STRING" id="1420851.AU255_15590"/>
<dbReference type="InterPro" id="IPR006638">
    <property type="entry name" value="Elp3/MiaA/NifB-like_rSAM"/>
</dbReference>